<name>A0ABP9R0X1_9GAMM</name>
<comment type="caution">
    <text evidence="1">The sequence shown here is derived from an EMBL/GenBank/DDBJ whole genome shotgun (WGS) entry which is preliminary data.</text>
</comment>
<dbReference type="EMBL" id="BAABKI010000004">
    <property type="protein sequence ID" value="GAA5170105.1"/>
    <property type="molecule type" value="Genomic_DNA"/>
</dbReference>
<evidence type="ECO:0000313" key="2">
    <source>
        <dbReference type="Proteomes" id="UP001500074"/>
    </source>
</evidence>
<dbReference type="Proteomes" id="UP001500074">
    <property type="component" value="Unassembled WGS sequence"/>
</dbReference>
<accession>A0ABP9R0X1</accession>
<proteinExistence type="predicted"/>
<protein>
    <submittedName>
        <fullName evidence="1">BrnT family toxin</fullName>
    </submittedName>
</protein>
<dbReference type="RefSeq" id="WP_031384845.1">
    <property type="nucleotide sequence ID" value="NZ_BAABKI010000004.1"/>
</dbReference>
<dbReference type="InterPro" id="IPR038573">
    <property type="entry name" value="BrnT_sf"/>
</dbReference>
<reference evidence="2" key="1">
    <citation type="journal article" date="2019" name="Int. J. Syst. Evol. Microbiol.">
        <title>The Global Catalogue of Microorganisms (GCM) 10K type strain sequencing project: providing services to taxonomists for standard genome sequencing and annotation.</title>
        <authorList>
            <consortium name="The Broad Institute Genomics Platform"/>
            <consortium name="The Broad Institute Genome Sequencing Center for Infectious Disease"/>
            <person name="Wu L."/>
            <person name="Ma J."/>
        </authorList>
    </citation>
    <scope>NUCLEOTIDE SEQUENCE [LARGE SCALE GENOMIC DNA]</scope>
    <source>
        <strain evidence="2">JCM 18472</strain>
    </source>
</reference>
<dbReference type="InterPro" id="IPR007460">
    <property type="entry name" value="BrnT_toxin"/>
</dbReference>
<dbReference type="Gene3D" id="3.10.450.530">
    <property type="entry name" value="Ribonuclease toxin, BrnT, of type II toxin-antitoxin system"/>
    <property type="match status" value="1"/>
</dbReference>
<gene>
    <name evidence="1" type="ORF">GCM10023342_03020</name>
</gene>
<evidence type="ECO:0000313" key="1">
    <source>
        <dbReference type="EMBL" id="GAA5170105.1"/>
    </source>
</evidence>
<sequence length="103" mass="11978">MINWAQVTGFDWDEGNSRKNAEKHGVSQSEAEEIFFNEPLLVLEDSRHSQAEARFHALGETDDKRLLHVTFIQRQNGTLIRVISARDMHRKERAVYEQVKKDA</sequence>
<keyword evidence="2" id="KW-1185">Reference proteome</keyword>
<dbReference type="Pfam" id="PF04365">
    <property type="entry name" value="BrnT_toxin"/>
    <property type="match status" value="1"/>
</dbReference>
<organism evidence="1 2">
    <name type="scientific">Modicisalibacter zincidurans</name>
    <dbReference type="NCBI Taxonomy" id="1178777"/>
    <lineage>
        <taxon>Bacteria</taxon>
        <taxon>Pseudomonadati</taxon>
        <taxon>Pseudomonadota</taxon>
        <taxon>Gammaproteobacteria</taxon>
        <taxon>Oceanospirillales</taxon>
        <taxon>Halomonadaceae</taxon>
        <taxon>Modicisalibacter</taxon>
    </lineage>
</organism>